<dbReference type="PROSITE" id="PS50850">
    <property type="entry name" value="MFS"/>
    <property type="match status" value="1"/>
</dbReference>
<dbReference type="Pfam" id="PF07690">
    <property type="entry name" value="MFS_1"/>
    <property type="match status" value="1"/>
</dbReference>
<dbReference type="RefSeq" id="WP_217426915.1">
    <property type="nucleotide sequence ID" value="NZ_CABPSK010000001.1"/>
</dbReference>
<evidence type="ECO:0000313" key="9">
    <source>
        <dbReference type="Proteomes" id="UP000366945"/>
    </source>
</evidence>
<feature type="transmembrane region" description="Helical" evidence="6">
    <location>
        <begin position="88"/>
        <end position="107"/>
    </location>
</feature>
<feature type="transmembrane region" description="Helical" evidence="6">
    <location>
        <begin position="146"/>
        <end position="168"/>
    </location>
</feature>
<evidence type="ECO:0000313" key="8">
    <source>
        <dbReference type="EMBL" id="VVD76165.1"/>
    </source>
</evidence>
<feature type="transmembrane region" description="Helical" evidence="6">
    <location>
        <begin position="55"/>
        <end position="76"/>
    </location>
</feature>
<comment type="subcellular location">
    <subcellularLocation>
        <location evidence="1">Membrane</location>
        <topology evidence="1">Multi-pass membrane protein</topology>
    </subcellularLocation>
</comment>
<dbReference type="SUPFAM" id="SSF103473">
    <property type="entry name" value="MFS general substrate transporter"/>
    <property type="match status" value="1"/>
</dbReference>
<keyword evidence="9" id="KW-1185">Reference proteome</keyword>
<dbReference type="AlphaFoldDB" id="A0A5E4SLB5"/>
<dbReference type="EMBL" id="CABPSK010000001">
    <property type="protein sequence ID" value="VVD76165.1"/>
    <property type="molecule type" value="Genomic_DNA"/>
</dbReference>
<dbReference type="CDD" id="cd17319">
    <property type="entry name" value="MFS_ExuT_GudP_like"/>
    <property type="match status" value="1"/>
</dbReference>
<dbReference type="PANTHER" id="PTHR43791">
    <property type="entry name" value="PERMEASE-RELATED"/>
    <property type="match status" value="1"/>
</dbReference>
<dbReference type="PANTHER" id="PTHR43791:SF36">
    <property type="entry name" value="TRANSPORTER, PUTATIVE (AFU_ORTHOLOGUE AFUA_6G08340)-RELATED"/>
    <property type="match status" value="1"/>
</dbReference>
<dbReference type="Proteomes" id="UP000366945">
    <property type="component" value="Unassembled WGS sequence"/>
</dbReference>
<feature type="transmembrane region" description="Helical" evidence="6">
    <location>
        <begin position="180"/>
        <end position="203"/>
    </location>
</feature>
<dbReference type="FunFam" id="1.20.1250.20:FF:000018">
    <property type="entry name" value="MFS transporter permease"/>
    <property type="match status" value="1"/>
</dbReference>
<proteinExistence type="predicted"/>
<protein>
    <submittedName>
        <fullName evidence="8">Tartrate transporter</fullName>
    </submittedName>
</protein>
<evidence type="ECO:0000256" key="1">
    <source>
        <dbReference type="ARBA" id="ARBA00004141"/>
    </source>
</evidence>
<feature type="transmembrane region" description="Helical" evidence="6">
    <location>
        <begin position="18"/>
        <end position="35"/>
    </location>
</feature>
<feature type="transmembrane region" description="Helical" evidence="6">
    <location>
        <begin position="337"/>
        <end position="359"/>
    </location>
</feature>
<dbReference type="InterPro" id="IPR036259">
    <property type="entry name" value="MFS_trans_sf"/>
</dbReference>
<feature type="transmembrane region" description="Helical" evidence="6">
    <location>
        <begin position="406"/>
        <end position="424"/>
    </location>
</feature>
<feature type="transmembrane region" description="Helical" evidence="6">
    <location>
        <begin position="371"/>
        <end position="394"/>
    </location>
</feature>
<dbReference type="GO" id="GO:0022857">
    <property type="term" value="F:transmembrane transporter activity"/>
    <property type="evidence" value="ECO:0007669"/>
    <property type="project" value="InterPro"/>
</dbReference>
<feature type="transmembrane region" description="Helical" evidence="6">
    <location>
        <begin position="284"/>
        <end position="301"/>
    </location>
</feature>
<reference evidence="8 9" key="1">
    <citation type="submission" date="2019-08" db="EMBL/GenBank/DDBJ databases">
        <authorList>
            <person name="Peeters C."/>
        </authorList>
    </citation>
    <scope>NUCLEOTIDE SEQUENCE [LARGE SCALE GENOMIC DNA]</scope>
    <source>
        <strain evidence="8 9">LMG 31114</strain>
    </source>
</reference>
<keyword evidence="2" id="KW-0813">Transport</keyword>
<keyword evidence="3 6" id="KW-0812">Transmembrane</keyword>
<evidence type="ECO:0000256" key="4">
    <source>
        <dbReference type="ARBA" id="ARBA00022989"/>
    </source>
</evidence>
<evidence type="ECO:0000256" key="2">
    <source>
        <dbReference type="ARBA" id="ARBA00022448"/>
    </source>
</evidence>
<evidence type="ECO:0000256" key="6">
    <source>
        <dbReference type="SAM" id="Phobius"/>
    </source>
</evidence>
<evidence type="ECO:0000259" key="7">
    <source>
        <dbReference type="PROSITE" id="PS50850"/>
    </source>
</evidence>
<feature type="transmembrane region" description="Helical" evidence="6">
    <location>
        <begin position="113"/>
        <end position="134"/>
    </location>
</feature>
<dbReference type="GO" id="GO:0016020">
    <property type="term" value="C:membrane"/>
    <property type="evidence" value="ECO:0007669"/>
    <property type="project" value="UniProtKB-SubCell"/>
</dbReference>
<feature type="domain" description="Major facilitator superfamily (MFS) profile" evidence="7">
    <location>
        <begin position="22"/>
        <end position="431"/>
    </location>
</feature>
<feature type="transmembrane region" description="Helical" evidence="6">
    <location>
        <begin position="247"/>
        <end position="268"/>
    </location>
</feature>
<keyword evidence="4 6" id="KW-1133">Transmembrane helix</keyword>
<evidence type="ECO:0000256" key="3">
    <source>
        <dbReference type="ARBA" id="ARBA00022692"/>
    </source>
</evidence>
<name>A0A5E4SLB5_9BURK</name>
<gene>
    <name evidence="8" type="primary">ttuB_2</name>
    <name evidence="8" type="ORF">PPN31114_00882</name>
</gene>
<dbReference type="InterPro" id="IPR011701">
    <property type="entry name" value="MFS"/>
</dbReference>
<feature type="transmembrane region" description="Helical" evidence="6">
    <location>
        <begin position="313"/>
        <end position="331"/>
    </location>
</feature>
<dbReference type="GeneID" id="300402940"/>
<keyword evidence="5 6" id="KW-0472">Membrane</keyword>
<dbReference type="Gene3D" id="1.20.1250.20">
    <property type="entry name" value="MFS general substrate transporter like domains"/>
    <property type="match status" value="2"/>
</dbReference>
<accession>A0A5E4SLB5</accession>
<evidence type="ECO:0000256" key="5">
    <source>
        <dbReference type="ARBA" id="ARBA00023136"/>
    </source>
</evidence>
<organism evidence="8 9">
    <name type="scientific">Pandoraea pneumonica</name>
    <dbReference type="NCBI Taxonomy" id="2508299"/>
    <lineage>
        <taxon>Bacteria</taxon>
        <taxon>Pseudomonadati</taxon>
        <taxon>Pseudomonadota</taxon>
        <taxon>Betaproteobacteria</taxon>
        <taxon>Burkholderiales</taxon>
        <taxon>Burkholderiaceae</taxon>
        <taxon>Pandoraea</taxon>
    </lineage>
</organism>
<dbReference type="InterPro" id="IPR020846">
    <property type="entry name" value="MFS_dom"/>
</dbReference>
<sequence>MQANSQVAAIERTTMRKVIWRLVPFLMLSYFMALLDRVNIGFAALQMNADLGLSHAMFGFAASLYFFAYFIAEVPSNLALERVGARRWIARIMITWGIISSLMAFVTGPYSLYSMRFLLGLAEAGFFPGAILYLTYWMPKVYRARVLGILTTANAMASLISGPLSVALLKMHGIGDLRGWQWLFLIEGIPAILLGIAALYVLVDRPSKARFLTTEEREWLETTLARERAQTSAVGHIGFWALLRNRYFMMMALLASVASATSSVLAVWQPQFLKSFGLTNAETGFINSVPYAITIVAMVLWSRHSDKTGERRMHTAVPLLLTAAGFAVISFGPSSLALVLVCLTCCLVGAYSFKGPFWAMSAQILSPGTMAAGLAGINATANLVGGGLMVNAVAQIKQHTGSYSTAMTPLLFLAITAVTCMLYMTRKGALATSVNASNAPAHPQQQS</sequence>